<keyword evidence="1" id="KW-0560">Oxidoreductase</keyword>
<dbReference type="InterPro" id="IPR036282">
    <property type="entry name" value="Glutathione-S-Trfase_C_sf"/>
</dbReference>
<dbReference type="Pfam" id="PF00043">
    <property type="entry name" value="GST_C"/>
    <property type="match status" value="1"/>
</dbReference>
<feature type="domain" description="GST C-terminal" evidence="3">
    <location>
        <begin position="16"/>
        <end position="146"/>
    </location>
</feature>
<name>A0A6A6ZEH8_9PLEO</name>
<comment type="similarity">
    <text evidence="2">Belongs to the asaB hydroxylase/desaturase family.</text>
</comment>
<keyword evidence="5" id="KW-1185">Reference proteome</keyword>
<dbReference type="PANTHER" id="PTHR34598:SF3">
    <property type="entry name" value="OXIDOREDUCTASE AN1597"/>
    <property type="match status" value="1"/>
</dbReference>
<dbReference type="InterPro" id="IPR044053">
    <property type="entry name" value="AsaB-like"/>
</dbReference>
<organism evidence="4 5">
    <name type="scientific">Ophiobolus disseminans</name>
    <dbReference type="NCBI Taxonomy" id="1469910"/>
    <lineage>
        <taxon>Eukaryota</taxon>
        <taxon>Fungi</taxon>
        <taxon>Dikarya</taxon>
        <taxon>Ascomycota</taxon>
        <taxon>Pezizomycotina</taxon>
        <taxon>Dothideomycetes</taxon>
        <taxon>Pleosporomycetidae</taxon>
        <taxon>Pleosporales</taxon>
        <taxon>Pleosporineae</taxon>
        <taxon>Phaeosphaeriaceae</taxon>
        <taxon>Ophiobolus</taxon>
    </lineage>
</organism>
<dbReference type="OrthoDB" id="412788at2759"/>
<dbReference type="SUPFAM" id="SSF47616">
    <property type="entry name" value="GST C-terminal domain-like"/>
    <property type="match status" value="1"/>
</dbReference>
<evidence type="ECO:0000313" key="4">
    <source>
        <dbReference type="EMBL" id="KAF2819521.1"/>
    </source>
</evidence>
<dbReference type="InterPro" id="IPR010987">
    <property type="entry name" value="Glutathione-S-Trfase_C-like"/>
</dbReference>
<proteinExistence type="inferred from homology"/>
<protein>
    <submittedName>
        <fullName evidence="4">Glutathione S-transferase</fullName>
    </submittedName>
</protein>
<evidence type="ECO:0000256" key="1">
    <source>
        <dbReference type="ARBA" id="ARBA00023002"/>
    </source>
</evidence>
<dbReference type="GO" id="GO:0016491">
    <property type="term" value="F:oxidoreductase activity"/>
    <property type="evidence" value="ECO:0007669"/>
    <property type="project" value="UniProtKB-KW"/>
</dbReference>
<dbReference type="Gene3D" id="1.20.1050.10">
    <property type="match status" value="1"/>
</dbReference>
<dbReference type="EMBL" id="MU006244">
    <property type="protein sequence ID" value="KAF2819521.1"/>
    <property type="molecule type" value="Genomic_DNA"/>
</dbReference>
<evidence type="ECO:0000259" key="3">
    <source>
        <dbReference type="PROSITE" id="PS50405"/>
    </source>
</evidence>
<accession>A0A6A6ZEH8</accession>
<evidence type="ECO:0000313" key="5">
    <source>
        <dbReference type="Proteomes" id="UP000799424"/>
    </source>
</evidence>
<reference evidence="4" key="1">
    <citation type="journal article" date="2020" name="Stud. Mycol.">
        <title>101 Dothideomycetes genomes: a test case for predicting lifestyles and emergence of pathogens.</title>
        <authorList>
            <person name="Haridas S."/>
            <person name="Albert R."/>
            <person name="Binder M."/>
            <person name="Bloem J."/>
            <person name="Labutti K."/>
            <person name="Salamov A."/>
            <person name="Andreopoulos B."/>
            <person name="Baker S."/>
            <person name="Barry K."/>
            <person name="Bills G."/>
            <person name="Bluhm B."/>
            <person name="Cannon C."/>
            <person name="Castanera R."/>
            <person name="Culley D."/>
            <person name="Daum C."/>
            <person name="Ezra D."/>
            <person name="Gonzalez J."/>
            <person name="Henrissat B."/>
            <person name="Kuo A."/>
            <person name="Liang C."/>
            <person name="Lipzen A."/>
            <person name="Lutzoni F."/>
            <person name="Magnuson J."/>
            <person name="Mondo S."/>
            <person name="Nolan M."/>
            <person name="Ohm R."/>
            <person name="Pangilinan J."/>
            <person name="Park H.-J."/>
            <person name="Ramirez L."/>
            <person name="Alfaro M."/>
            <person name="Sun H."/>
            <person name="Tritt A."/>
            <person name="Yoshinaga Y."/>
            <person name="Zwiers L.-H."/>
            <person name="Turgeon B."/>
            <person name="Goodwin S."/>
            <person name="Spatafora J."/>
            <person name="Crous P."/>
            <person name="Grigoriev I."/>
        </authorList>
    </citation>
    <scope>NUCLEOTIDE SEQUENCE</scope>
    <source>
        <strain evidence="4">CBS 113818</strain>
    </source>
</reference>
<dbReference type="PROSITE" id="PS50405">
    <property type="entry name" value="GST_CTER"/>
    <property type="match status" value="1"/>
</dbReference>
<dbReference type="PANTHER" id="PTHR34598">
    <property type="entry name" value="BLL6449 PROTEIN"/>
    <property type="match status" value="1"/>
</dbReference>
<dbReference type="NCBIfam" id="NF041278">
    <property type="entry name" value="CmcJ_NvfI_EfuI"/>
    <property type="match status" value="1"/>
</dbReference>
<sequence>MYAADRSGNDSMYPKDLKKRADVNKWLLWEASSWFPTCYVYLVENVVKPLMKAEPDQKVIDAEAEKFHRGAGILEARLSKNKWLTGDNVTIADIAVAAPMHLHAASKFPLDKYPNVTRWMTECVEQLDSWKGTQAAVDKALLPNGVRTAPSEPHSVRTTVNYTQAVDAPTELYFYETDKAKDIHTPGDAPVEISVHDAWTHASSLSLDSNGFSVHDFDADHDDWTSDDAVRSSFYPEVVDFLKTTTGASRVLVFDHTIRSERNANKPLTDEKSTSQRTPVMLVHCDYTAESGPLRVQQLLPDEASTLMQNRYAFINVWKPLNVVEERPLAMCDTQSCRDTDFFKLYLHYRDRVGENYVMKHSKQHKWWYFPGMTPSQSILLKTFDSKVDGTSRFVGHTAFVDPETREGARMRESVEVRTICFW</sequence>
<dbReference type="Proteomes" id="UP000799424">
    <property type="component" value="Unassembled WGS sequence"/>
</dbReference>
<gene>
    <name evidence="4" type="ORF">CC86DRAFT_306772</name>
</gene>
<dbReference type="AlphaFoldDB" id="A0A6A6ZEH8"/>
<evidence type="ECO:0000256" key="2">
    <source>
        <dbReference type="ARBA" id="ARBA00023604"/>
    </source>
</evidence>
<dbReference type="InterPro" id="IPR004046">
    <property type="entry name" value="GST_C"/>
</dbReference>